<evidence type="ECO:0000313" key="3">
    <source>
        <dbReference type="Proteomes" id="UP001396898"/>
    </source>
</evidence>
<accession>A0ABR1RZA1</accession>
<feature type="domain" description="Cupin type-1" evidence="1">
    <location>
        <begin position="79"/>
        <end position="127"/>
    </location>
</feature>
<name>A0ABR1RZA1_9PEZI</name>
<dbReference type="EMBL" id="JAQQWI010000008">
    <property type="protein sequence ID" value="KAK8023250.1"/>
    <property type="molecule type" value="Genomic_DNA"/>
</dbReference>
<gene>
    <name evidence="2" type="ORF">PG991_006489</name>
</gene>
<dbReference type="InterPro" id="IPR011051">
    <property type="entry name" value="RmlC_Cupin_sf"/>
</dbReference>
<proteinExistence type="predicted"/>
<reference evidence="2 3" key="1">
    <citation type="submission" date="2023-01" db="EMBL/GenBank/DDBJ databases">
        <title>Analysis of 21 Apiospora genomes using comparative genomics revels a genus with tremendous synthesis potential of carbohydrate active enzymes and secondary metabolites.</title>
        <authorList>
            <person name="Sorensen T."/>
        </authorList>
    </citation>
    <scope>NUCLEOTIDE SEQUENCE [LARGE SCALE GENOMIC DNA]</scope>
    <source>
        <strain evidence="2 3">CBS 20057</strain>
    </source>
</reference>
<organism evidence="2 3">
    <name type="scientific">Apiospora marii</name>
    <dbReference type="NCBI Taxonomy" id="335849"/>
    <lineage>
        <taxon>Eukaryota</taxon>
        <taxon>Fungi</taxon>
        <taxon>Dikarya</taxon>
        <taxon>Ascomycota</taxon>
        <taxon>Pezizomycotina</taxon>
        <taxon>Sordariomycetes</taxon>
        <taxon>Xylariomycetidae</taxon>
        <taxon>Amphisphaeriales</taxon>
        <taxon>Apiosporaceae</taxon>
        <taxon>Apiospora</taxon>
    </lineage>
</organism>
<evidence type="ECO:0000313" key="2">
    <source>
        <dbReference type="EMBL" id="KAK8023250.1"/>
    </source>
</evidence>
<dbReference type="PANTHER" id="PTHR36448">
    <property type="entry name" value="BLR7373 PROTEIN"/>
    <property type="match status" value="1"/>
</dbReference>
<dbReference type="InterPro" id="IPR047121">
    <property type="entry name" value="YjiB-like"/>
</dbReference>
<dbReference type="CDD" id="cd02219">
    <property type="entry name" value="cupin_YjlB-like"/>
    <property type="match status" value="1"/>
</dbReference>
<dbReference type="PANTHER" id="PTHR36448:SF3">
    <property type="entry name" value="CUPIN TYPE-2 DOMAIN-CONTAINING PROTEIN"/>
    <property type="match status" value="1"/>
</dbReference>
<dbReference type="Gene3D" id="2.60.120.10">
    <property type="entry name" value="Jelly Rolls"/>
    <property type="match status" value="1"/>
</dbReference>
<dbReference type="SUPFAM" id="SSF51182">
    <property type="entry name" value="RmlC-like cupins"/>
    <property type="match status" value="1"/>
</dbReference>
<dbReference type="InterPro" id="IPR014710">
    <property type="entry name" value="RmlC-like_jellyroll"/>
</dbReference>
<dbReference type="Proteomes" id="UP001396898">
    <property type="component" value="Unassembled WGS sequence"/>
</dbReference>
<protein>
    <recommendedName>
        <fullName evidence="1">Cupin type-1 domain-containing protein</fullName>
    </recommendedName>
</protein>
<sequence>MASPKLILTPLASLRVSKHQIPAHHRIPNTSIQQKPLLHYHSAFSSEDTETNIASSIESHLKSVGVVDPQWRYTMYSTTHFHSTTHELLCIAQGGARLCFGGEANPGRVEASVRKGDVVLVPAGVGHRLLEEEEGAGRDINTHNREVSGKLLVECGTLLTDLLGNKKEIFENVPRPKLDSTTVDYILYEAGKEFQEGAQRESHGDKYNISWHICNVLNSKRKDMSTDILAKAALDLMEQRKRDPV</sequence>
<dbReference type="Pfam" id="PF00190">
    <property type="entry name" value="Cupin_1"/>
    <property type="match status" value="1"/>
</dbReference>
<dbReference type="InterPro" id="IPR006045">
    <property type="entry name" value="Cupin_1"/>
</dbReference>
<evidence type="ECO:0000259" key="1">
    <source>
        <dbReference type="Pfam" id="PF00190"/>
    </source>
</evidence>
<keyword evidence="3" id="KW-1185">Reference proteome</keyword>
<comment type="caution">
    <text evidence="2">The sequence shown here is derived from an EMBL/GenBank/DDBJ whole genome shotgun (WGS) entry which is preliminary data.</text>
</comment>